<feature type="chain" id="PRO_5034172468" evidence="2">
    <location>
        <begin position="19"/>
        <end position="93"/>
    </location>
</feature>
<evidence type="ECO:0000313" key="3">
    <source>
        <dbReference type="EMBL" id="KAF6241906.1"/>
    </source>
</evidence>
<dbReference type="RefSeq" id="XP_037171146.1">
    <property type="nucleotide sequence ID" value="XM_037302567.1"/>
</dbReference>
<name>A0A8H6G7K6_9LECA</name>
<feature type="signal peptide" evidence="2">
    <location>
        <begin position="1"/>
        <end position="18"/>
    </location>
</feature>
<gene>
    <name evidence="3" type="ORF">HO173_000618</name>
</gene>
<dbReference type="GeneID" id="59282297"/>
<keyword evidence="2" id="KW-0732">Signal</keyword>
<proteinExistence type="predicted"/>
<evidence type="ECO:0000313" key="4">
    <source>
        <dbReference type="Proteomes" id="UP000578531"/>
    </source>
</evidence>
<protein>
    <submittedName>
        <fullName evidence="3">Uncharacterized protein</fullName>
    </submittedName>
</protein>
<dbReference type="OrthoDB" id="5304511at2759"/>
<evidence type="ECO:0000256" key="2">
    <source>
        <dbReference type="SAM" id="SignalP"/>
    </source>
</evidence>
<dbReference type="AlphaFoldDB" id="A0A8H6G7K6"/>
<comment type="caution">
    <text evidence="3">The sequence shown here is derived from an EMBL/GenBank/DDBJ whole genome shotgun (WGS) entry which is preliminary data.</text>
</comment>
<sequence length="93" mass="10735">MSSWIFLTLGNGLILVRHLLKLQDSALKGLRDWGYVFWDLDRLHVSGILERSRDDVRRIKFNEFQAANGPSVQQRLLGPPDSFSSTEEDRDFS</sequence>
<accession>A0A8H6G7K6</accession>
<dbReference type="Proteomes" id="UP000578531">
    <property type="component" value="Unassembled WGS sequence"/>
</dbReference>
<keyword evidence="4" id="KW-1185">Reference proteome</keyword>
<organism evidence="3 4">
    <name type="scientific">Letharia columbiana</name>
    <dbReference type="NCBI Taxonomy" id="112416"/>
    <lineage>
        <taxon>Eukaryota</taxon>
        <taxon>Fungi</taxon>
        <taxon>Dikarya</taxon>
        <taxon>Ascomycota</taxon>
        <taxon>Pezizomycotina</taxon>
        <taxon>Lecanoromycetes</taxon>
        <taxon>OSLEUM clade</taxon>
        <taxon>Lecanoromycetidae</taxon>
        <taxon>Lecanorales</taxon>
        <taxon>Lecanorineae</taxon>
        <taxon>Parmeliaceae</taxon>
        <taxon>Letharia</taxon>
    </lineage>
</organism>
<dbReference type="EMBL" id="JACCJC010000001">
    <property type="protein sequence ID" value="KAF6241906.1"/>
    <property type="molecule type" value="Genomic_DNA"/>
</dbReference>
<evidence type="ECO:0000256" key="1">
    <source>
        <dbReference type="SAM" id="MobiDB-lite"/>
    </source>
</evidence>
<reference evidence="3 4" key="1">
    <citation type="journal article" date="2020" name="Genomics">
        <title>Complete, high-quality genomes from long-read metagenomic sequencing of two wolf lichen thalli reveals enigmatic genome architecture.</title>
        <authorList>
            <person name="McKenzie S.K."/>
            <person name="Walston R.F."/>
            <person name="Allen J.L."/>
        </authorList>
    </citation>
    <scope>NUCLEOTIDE SEQUENCE [LARGE SCALE GENOMIC DNA]</scope>
    <source>
        <strain evidence="3">WasteWater2</strain>
    </source>
</reference>
<feature type="region of interest" description="Disordered" evidence="1">
    <location>
        <begin position="72"/>
        <end position="93"/>
    </location>
</feature>